<evidence type="ECO:0000256" key="6">
    <source>
        <dbReference type="ARBA" id="ARBA00032370"/>
    </source>
</evidence>
<dbReference type="Pfam" id="PF01098">
    <property type="entry name" value="FTSW_RODA_SPOVE"/>
    <property type="match status" value="2"/>
</dbReference>
<dbReference type="RefSeq" id="WP_110997630.1">
    <property type="nucleotide sequence ID" value="NZ_QKTW01000006.1"/>
</dbReference>
<keyword evidence="4 8" id="KW-1133">Transmembrane helix</keyword>
<dbReference type="OrthoDB" id="9768187at2"/>
<keyword evidence="5 8" id="KW-0472">Membrane</keyword>
<feature type="transmembrane region" description="Helical" evidence="8">
    <location>
        <begin position="414"/>
        <end position="435"/>
    </location>
</feature>
<dbReference type="Proteomes" id="UP000248745">
    <property type="component" value="Unassembled WGS sequence"/>
</dbReference>
<dbReference type="GO" id="GO:0008360">
    <property type="term" value="P:regulation of cell shape"/>
    <property type="evidence" value="ECO:0007669"/>
    <property type="project" value="UniProtKB-KW"/>
</dbReference>
<feature type="transmembrane region" description="Helical" evidence="8">
    <location>
        <begin position="211"/>
        <end position="227"/>
    </location>
</feature>
<feature type="transmembrane region" description="Helical" evidence="8">
    <location>
        <begin position="381"/>
        <end position="408"/>
    </location>
</feature>
<protein>
    <recommendedName>
        <fullName evidence="7">Cell wall polymerase</fullName>
    </recommendedName>
    <alternativeName>
        <fullName evidence="6">Peptidoglycan polymerase</fullName>
    </alternativeName>
</protein>
<evidence type="ECO:0000256" key="2">
    <source>
        <dbReference type="ARBA" id="ARBA00022692"/>
    </source>
</evidence>
<dbReference type="PANTHER" id="PTHR30474">
    <property type="entry name" value="CELL CYCLE PROTEIN"/>
    <property type="match status" value="1"/>
</dbReference>
<evidence type="ECO:0000256" key="8">
    <source>
        <dbReference type="SAM" id="Phobius"/>
    </source>
</evidence>
<dbReference type="InterPro" id="IPR018365">
    <property type="entry name" value="Cell_cycle_FtsW-rel_CS"/>
</dbReference>
<feature type="transmembrane region" description="Helical" evidence="8">
    <location>
        <begin position="348"/>
        <end position="369"/>
    </location>
</feature>
<proteinExistence type="predicted"/>
<dbReference type="GO" id="GO:0005886">
    <property type="term" value="C:plasma membrane"/>
    <property type="evidence" value="ECO:0007669"/>
    <property type="project" value="TreeGrafter"/>
</dbReference>
<dbReference type="InterPro" id="IPR001182">
    <property type="entry name" value="FtsW/RodA"/>
</dbReference>
<comment type="caution">
    <text evidence="9">The sequence shown here is derived from an EMBL/GenBank/DDBJ whole genome shotgun (WGS) entry which is preliminary data.</text>
</comment>
<dbReference type="GO" id="GO:0015648">
    <property type="term" value="F:lipid-linked peptidoglycan transporter activity"/>
    <property type="evidence" value="ECO:0007669"/>
    <property type="project" value="TreeGrafter"/>
</dbReference>
<feature type="transmembrane region" description="Helical" evidence="8">
    <location>
        <begin position="81"/>
        <end position="100"/>
    </location>
</feature>
<evidence type="ECO:0000256" key="1">
    <source>
        <dbReference type="ARBA" id="ARBA00004141"/>
    </source>
</evidence>
<dbReference type="AlphaFoldDB" id="A0A2W2B1S9"/>
<dbReference type="GO" id="GO:0051301">
    <property type="term" value="P:cell division"/>
    <property type="evidence" value="ECO:0007669"/>
    <property type="project" value="InterPro"/>
</dbReference>
<keyword evidence="2 8" id="KW-0812">Transmembrane</keyword>
<name>A0A2W2B1S9_9BACT</name>
<dbReference type="EMBL" id="QKTW01000006">
    <property type="protein sequence ID" value="PZF74214.1"/>
    <property type="molecule type" value="Genomic_DNA"/>
</dbReference>
<reference evidence="9 10" key="1">
    <citation type="submission" date="2018-06" db="EMBL/GenBank/DDBJ databases">
        <title>Mucibacter soli gen. nov., sp. nov., a new member of the family Chitinophagaceae producing mucin.</title>
        <authorList>
            <person name="Kim M.-K."/>
            <person name="Park S."/>
            <person name="Kim T.-S."/>
            <person name="Joung Y."/>
            <person name="Han J.-H."/>
            <person name="Kim S.B."/>
        </authorList>
    </citation>
    <scope>NUCLEOTIDE SEQUENCE [LARGE SCALE GENOMIC DNA]</scope>
    <source>
        <strain evidence="9 10">R1-15</strain>
    </source>
</reference>
<evidence type="ECO:0000256" key="7">
    <source>
        <dbReference type="ARBA" id="ARBA00033270"/>
    </source>
</evidence>
<evidence type="ECO:0000313" key="9">
    <source>
        <dbReference type="EMBL" id="PZF74214.1"/>
    </source>
</evidence>
<accession>A0A2W2B1S9</accession>
<feature type="transmembrane region" description="Helical" evidence="8">
    <location>
        <begin position="149"/>
        <end position="174"/>
    </location>
</feature>
<feature type="transmembrane region" description="Helical" evidence="8">
    <location>
        <begin position="239"/>
        <end position="260"/>
    </location>
</feature>
<dbReference type="GO" id="GO:0032153">
    <property type="term" value="C:cell division site"/>
    <property type="evidence" value="ECO:0007669"/>
    <property type="project" value="TreeGrafter"/>
</dbReference>
<keyword evidence="3" id="KW-0133">Cell shape</keyword>
<dbReference type="PANTHER" id="PTHR30474:SF1">
    <property type="entry name" value="PEPTIDOGLYCAN GLYCOSYLTRANSFERASE MRDB"/>
    <property type="match status" value="1"/>
</dbReference>
<gene>
    <name evidence="9" type="ORF">DN068_04135</name>
</gene>
<sequence length="444" mass="49300">MTSSSVNRKTFANRIDWFTLFLYLLLVGIGLLAVFSVEYKSTDPSFFMPGKSFVKQAIWLGPSLFVGIIILMTDSKFFSSIAFLSYTIAIFLLVITIFAGKDVKGSHSWLGIGGFAFQPGEVAKIFTSLALARFLSMPETNFKTLKDRMIGVGIAMLPALIIILQNETGLALVYFSFFLVMYREGLPNAVLIVGFSLVGLTLGTLLISGKILFIIITVLAVLIGVLIRKTLKRDAVARILILAIWGACILFSQVIVPFAFKKMHGYQVERIYNMLGQEVPDEFRKEPTPGEMEKAKKKDTDYNVRQSKIAIGSGGLWGKGLLNGTSTKNDFVPEQHTDFIFCSIGEQFGFAGSFVLIGLYITLMLRLVHLAERQRSAFSRIYGYCVASILFFHFAINISMTIGLAPVIGITLPFLSYGGSSLLSFSILVFIMLRLDMDRQVMIR</sequence>
<organism evidence="9 10">
    <name type="scientific">Taibaiella soli</name>
    <dbReference type="NCBI Taxonomy" id="1649169"/>
    <lineage>
        <taxon>Bacteria</taxon>
        <taxon>Pseudomonadati</taxon>
        <taxon>Bacteroidota</taxon>
        <taxon>Chitinophagia</taxon>
        <taxon>Chitinophagales</taxon>
        <taxon>Chitinophagaceae</taxon>
        <taxon>Taibaiella</taxon>
    </lineage>
</organism>
<feature type="transmembrane region" description="Helical" evidence="8">
    <location>
        <begin position="57"/>
        <end position="74"/>
    </location>
</feature>
<dbReference type="PROSITE" id="PS00428">
    <property type="entry name" value="FTSW_RODA_SPOVE"/>
    <property type="match status" value="1"/>
</dbReference>
<evidence type="ECO:0000256" key="3">
    <source>
        <dbReference type="ARBA" id="ARBA00022960"/>
    </source>
</evidence>
<feature type="transmembrane region" description="Helical" evidence="8">
    <location>
        <begin position="20"/>
        <end position="37"/>
    </location>
</feature>
<evidence type="ECO:0000256" key="5">
    <source>
        <dbReference type="ARBA" id="ARBA00023136"/>
    </source>
</evidence>
<dbReference type="NCBIfam" id="NF037961">
    <property type="entry name" value="RodA_shape"/>
    <property type="match status" value="1"/>
</dbReference>
<feature type="transmembrane region" description="Helical" evidence="8">
    <location>
        <begin position="186"/>
        <end position="205"/>
    </location>
</feature>
<keyword evidence="10" id="KW-1185">Reference proteome</keyword>
<evidence type="ECO:0000256" key="4">
    <source>
        <dbReference type="ARBA" id="ARBA00022989"/>
    </source>
</evidence>
<evidence type="ECO:0000313" key="10">
    <source>
        <dbReference type="Proteomes" id="UP000248745"/>
    </source>
</evidence>
<comment type="subcellular location">
    <subcellularLocation>
        <location evidence="1">Membrane</location>
        <topology evidence="1">Multi-pass membrane protein</topology>
    </subcellularLocation>
</comment>